<proteinExistence type="predicted"/>
<organism evidence="1 2">
    <name type="scientific">Racocetra persica</name>
    <dbReference type="NCBI Taxonomy" id="160502"/>
    <lineage>
        <taxon>Eukaryota</taxon>
        <taxon>Fungi</taxon>
        <taxon>Fungi incertae sedis</taxon>
        <taxon>Mucoromycota</taxon>
        <taxon>Glomeromycotina</taxon>
        <taxon>Glomeromycetes</taxon>
        <taxon>Diversisporales</taxon>
        <taxon>Gigasporaceae</taxon>
        <taxon>Racocetra</taxon>
    </lineage>
</organism>
<name>A0ACA9SQS3_9GLOM</name>
<dbReference type="Proteomes" id="UP000789920">
    <property type="component" value="Unassembled WGS sequence"/>
</dbReference>
<evidence type="ECO:0000313" key="1">
    <source>
        <dbReference type="EMBL" id="CAG8845604.1"/>
    </source>
</evidence>
<reference evidence="1" key="1">
    <citation type="submission" date="2021-06" db="EMBL/GenBank/DDBJ databases">
        <authorList>
            <person name="Kallberg Y."/>
            <person name="Tangrot J."/>
            <person name="Rosling A."/>
        </authorList>
    </citation>
    <scope>NUCLEOTIDE SEQUENCE</scope>
    <source>
        <strain evidence="1">MA461A</strain>
    </source>
</reference>
<dbReference type="EMBL" id="CAJVQC010147524">
    <property type="protein sequence ID" value="CAG8845604.1"/>
    <property type="molecule type" value="Genomic_DNA"/>
</dbReference>
<evidence type="ECO:0000313" key="2">
    <source>
        <dbReference type="Proteomes" id="UP000789920"/>
    </source>
</evidence>
<sequence>MAYTGPTTEFPSLEKIDFTKVIDGIKFNGQNWPKFYRIFMKNIQSHVPKELLTTRFFTGSKYSGYQRIDNMATIVANLAADDLHREQFNIHNGQRTPPDTCTESTTGGGNPNSLKITKYFPTTLHINYRVINNTPAN</sequence>
<comment type="caution">
    <text evidence="1">The sequence shown here is derived from an EMBL/GenBank/DDBJ whole genome shotgun (WGS) entry which is preliminary data.</text>
</comment>
<accession>A0ACA9SQS3</accession>
<feature type="non-terminal residue" evidence="1">
    <location>
        <position position="137"/>
    </location>
</feature>
<gene>
    <name evidence="1" type="ORF">RPERSI_LOCUS33738</name>
</gene>
<keyword evidence="2" id="KW-1185">Reference proteome</keyword>
<protein>
    <submittedName>
        <fullName evidence="1">16420_t:CDS:1</fullName>
    </submittedName>
</protein>